<dbReference type="RefSeq" id="WP_015763994.1">
    <property type="nucleotide sequence ID" value="NC_013202.1"/>
</dbReference>
<dbReference type="NCBIfam" id="NF041912">
    <property type="entry name" value="HVO_0758"/>
    <property type="match status" value="1"/>
</dbReference>
<evidence type="ECO:0008006" key="3">
    <source>
        <dbReference type="Google" id="ProtNLM"/>
    </source>
</evidence>
<dbReference type="GeneID" id="59369169"/>
<reference evidence="1 2" key="1">
    <citation type="journal article" date="2009" name="Stand. Genomic Sci.">
        <title>Complete genome sequence of Halomicrobium mukohataei type strain (arg-2).</title>
        <authorList>
            <person name="Tindall B.J."/>
            <person name="Schneider S."/>
            <person name="Lapidus A."/>
            <person name="Copeland A."/>
            <person name="Glavina Del Rio T."/>
            <person name="Nolan M."/>
            <person name="Lucas S."/>
            <person name="Chen F."/>
            <person name="Tice H."/>
            <person name="Cheng J.F."/>
            <person name="Saunders E."/>
            <person name="Bruce D."/>
            <person name="Goodwin L."/>
            <person name="Pitluck S."/>
            <person name="Mikhailova N."/>
            <person name="Pati A."/>
            <person name="Ivanova N."/>
            <person name="Mavrommatis K."/>
            <person name="Chen A."/>
            <person name="Palaniappan K."/>
            <person name="Chain P."/>
            <person name="Land M."/>
            <person name="Hauser L."/>
            <person name="Chang Y.J."/>
            <person name="Jeffries C.D."/>
            <person name="Brettin T."/>
            <person name="Han C."/>
            <person name="Rohde M."/>
            <person name="Goker M."/>
            <person name="Bristow J."/>
            <person name="Eisen J.A."/>
            <person name="Markowitz V."/>
            <person name="Hugenholtz P."/>
            <person name="Klenk H.P."/>
            <person name="Kyrpides N.C."/>
            <person name="Detter J.C."/>
        </authorList>
    </citation>
    <scope>NUCLEOTIDE SEQUENCE [LARGE SCALE GENOMIC DNA]</scope>
    <source>
        <strain evidence="2">ATCC 700874 / DSM 12286 / JCM 9738 / NCIMB 13541</strain>
    </source>
</reference>
<sequence length="55" mass="6065">MDSVRSGLRAGDLEKDNYGRLSCTSCGKQLGTENDPDEIGKIRVCPGCESKWQEM</sequence>
<dbReference type="Proteomes" id="UP000001746">
    <property type="component" value="Chromosome"/>
</dbReference>
<dbReference type="InterPro" id="IPR049697">
    <property type="entry name" value="HVO_0758-like"/>
</dbReference>
<dbReference type="KEGG" id="hmu:Hmuk_3047"/>
<dbReference type="HOGENOM" id="CLU_3020861_0_0_2"/>
<evidence type="ECO:0000313" key="2">
    <source>
        <dbReference type="Proteomes" id="UP000001746"/>
    </source>
</evidence>
<protein>
    <recommendedName>
        <fullName evidence="3">Transcription factor zinc-finger domain-containing protein</fullName>
    </recommendedName>
</protein>
<dbReference type="EMBL" id="CP001688">
    <property type="protein sequence ID" value="ACV49152.1"/>
    <property type="molecule type" value="Genomic_DNA"/>
</dbReference>
<gene>
    <name evidence="1" type="ordered locus">Hmuk_3047</name>
</gene>
<dbReference type="STRING" id="485914.Hmuk_3047"/>
<name>C7P1R2_HALMD</name>
<keyword evidence="2" id="KW-1185">Reference proteome</keyword>
<dbReference type="Pfam" id="PF23137">
    <property type="entry name" value="HVO_0758"/>
    <property type="match status" value="1"/>
</dbReference>
<evidence type="ECO:0000313" key="1">
    <source>
        <dbReference type="EMBL" id="ACV49152.1"/>
    </source>
</evidence>
<dbReference type="OrthoDB" id="165399at2157"/>
<dbReference type="AlphaFoldDB" id="C7P1R2"/>
<proteinExistence type="predicted"/>
<dbReference type="eggNOG" id="arCOG08125">
    <property type="taxonomic scope" value="Archaea"/>
</dbReference>
<accession>C7P1R2</accession>
<organism evidence="1 2">
    <name type="scientific">Halomicrobium mukohataei (strain ATCC 700874 / DSM 12286 / JCM 9738 / NCIMB 13541)</name>
    <name type="common">Haloarcula mukohataei</name>
    <dbReference type="NCBI Taxonomy" id="485914"/>
    <lineage>
        <taxon>Archaea</taxon>
        <taxon>Methanobacteriati</taxon>
        <taxon>Methanobacteriota</taxon>
        <taxon>Stenosarchaea group</taxon>
        <taxon>Halobacteria</taxon>
        <taxon>Halobacteriales</taxon>
        <taxon>Haloarculaceae</taxon>
        <taxon>Halomicrobium</taxon>
    </lineage>
</organism>